<dbReference type="OrthoDB" id="2610977at2"/>
<dbReference type="AlphaFoldDB" id="A0A0D7WZT6"/>
<accession>A0A0D7WZT6</accession>
<sequence>MDNTIVTAITKAKNRNSLFHFTRVCNVSVIAHFDAILSSYQINHHIAGERRVKAVQVDYEGYMIQEARRVFRPIIPTRKVWTCFYL</sequence>
<dbReference type="Proteomes" id="UP000032534">
    <property type="component" value="Unassembled WGS sequence"/>
</dbReference>
<reference evidence="1 2" key="1">
    <citation type="submission" date="2014-11" db="EMBL/GenBank/DDBJ databases">
        <title>Draft Genome Sequences of Paenibacillus polymyxa NRRL B-30509 and Paenibacillus terrae NRRL B-30644, Strains from a Poultry Environment that Produce Tridecaptin A and Paenicidins.</title>
        <authorList>
            <person name="van Belkum M.J."/>
            <person name="Lohans C.T."/>
            <person name="Vederas J.C."/>
        </authorList>
    </citation>
    <scope>NUCLEOTIDE SEQUENCE [LARGE SCALE GENOMIC DNA]</scope>
    <source>
        <strain evidence="1 2">NRRL B-30644</strain>
    </source>
</reference>
<name>A0A0D7WZT6_9BACL</name>
<dbReference type="EMBL" id="JTHP01000030">
    <property type="protein sequence ID" value="KJD44721.1"/>
    <property type="molecule type" value="Genomic_DNA"/>
</dbReference>
<gene>
    <name evidence="1" type="ORF">QD47_15225</name>
</gene>
<organism evidence="1 2">
    <name type="scientific">Paenibacillus terrae</name>
    <dbReference type="NCBI Taxonomy" id="159743"/>
    <lineage>
        <taxon>Bacteria</taxon>
        <taxon>Bacillati</taxon>
        <taxon>Bacillota</taxon>
        <taxon>Bacilli</taxon>
        <taxon>Bacillales</taxon>
        <taxon>Paenibacillaceae</taxon>
        <taxon>Paenibacillus</taxon>
    </lineage>
</organism>
<keyword evidence="2" id="KW-1185">Reference proteome</keyword>
<dbReference type="PATRIC" id="fig|159743.3.peg.3386"/>
<comment type="caution">
    <text evidence="1">The sequence shown here is derived from an EMBL/GenBank/DDBJ whole genome shotgun (WGS) entry which is preliminary data.</text>
</comment>
<evidence type="ECO:0000313" key="1">
    <source>
        <dbReference type="EMBL" id="KJD44721.1"/>
    </source>
</evidence>
<proteinExistence type="predicted"/>
<evidence type="ECO:0000313" key="2">
    <source>
        <dbReference type="Proteomes" id="UP000032534"/>
    </source>
</evidence>
<protein>
    <submittedName>
        <fullName evidence="1">Uncharacterized protein</fullName>
    </submittedName>
</protein>
<dbReference type="RefSeq" id="WP_044646944.1">
    <property type="nucleotide sequence ID" value="NZ_JTHP01000030.1"/>
</dbReference>